<dbReference type="Proteomes" id="UP000593719">
    <property type="component" value="Chromosome"/>
</dbReference>
<dbReference type="GO" id="GO:0051537">
    <property type="term" value="F:2 iron, 2 sulfur cluster binding"/>
    <property type="evidence" value="ECO:0007669"/>
    <property type="project" value="UniProtKB-KW"/>
</dbReference>
<sequence>MQRRDFLKVVGGVGVVAVAPSLIEGRLYAEDGTLYTSYKKVQLTDAEGKPLLASQLDKEVNYVFNYPYAGTSCMLIALPHPTEKNVKLTSEDGVQYIWKGGVGKERNIVAFSSICPHQLTHINKSDTFISYLKTGGKTMGCTKSMPCHDKGEVIVCGSHLSVYDPKKGAKVLGGPAPQPLASIVLEHHNDDTLWAVGVLGADKFHEFFRAFKPELKEQYGGKRKAKKLVKDKAQTVTLAEFTKDIIRY</sequence>
<feature type="domain" description="Rieske" evidence="5">
    <location>
        <begin position="75"/>
        <end position="194"/>
    </location>
</feature>
<protein>
    <submittedName>
        <fullName evidence="6">Rieske 2Fe-2S domain-containing protein</fullName>
    </submittedName>
</protein>
<evidence type="ECO:0000256" key="2">
    <source>
        <dbReference type="ARBA" id="ARBA00022723"/>
    </source>
</evidence>
<evidence type="ECO:0000313" key="6">
    <source>
        <dbReference type="EMBL" id="QOP42632.1"/>
    </source>
</evidence>
<accession>A0A7M1B1U1</accession>
<dbReference type="Pfam" id="PF00355">
    <property type="entry name" value="Rieske"/>
    <property type="match status" value="1"/>
</dbReference>
<dbReference type="EMBL" id="CP041235">
    <property type="protein sequence ID" value="QOP42632.1"/>
    <property type="molecule type" value="Genomic_DNA"/>
</dbReference>
<dbReference type="KEGG" id="ssei:FJR45_01155"/>
<dbReference type="PROSITE" id="PS51296">
    <property type="entry name" value="RIESKE"/>
    <property type="match status" value="1"/>
</dbReference>
<keyword evidence="1" id="KW-0001">2Fe-2S</keyword>
<organism evidence="6 7">
    <name type="scientific">Sulfurimonas sediminis</name>
    <dbReference type="NCBI Taxonomy" id="2590020"/>
    <lineage>
        <taxon>Bacteria</taxon>
        <taxon>Pseudomonadati</taxon>
        <taxon>Campylobacterota</taxon>
        <taxon>Epsilonproteobacteria</taxon>
        <taxon>Campylobacterales</taxon>
        <taxon>Sulfurimonadaceae</taxon>
        <taxon>Sulfurimonas</taxon>
    </lineage>
</organism>
<keyword evidence="4" id="KW-0411">Iron-sulfur</keyword>
<dbReference type="GO" id="GO:0046872">
    <property type="term" value="F:metal ion binding"/>
    <property type="evidence" value="ECO:0007669"/>
    <property type="project" value="UniProtKB-KW"/>
</dbReference>
<dbReference type="AlphaFoldDB" id="A0A7M1B1U1"/>
<dbReference type="InterPro" id="IPR017941">
    <property type="entry name" value="Rieske_2Fe-2S"/>
</dbReference>
<dbReference type="InterPro" id="IPR036922">
    <property type="entry name" value="Rieske_2Fe-2S_sf"/>
</dbReference>
<evidence type="ECO:0000313" key="7">
    <source>
        <dbReference type="Proteomes" id="UP000593719"/>
    </source>
</evidence>
<keyword evidence="3" id="KW-0408">Iron</keyword>
<keyword evidence="2" id="KW-0479">Metal-binding</keyword>
<evidence type="ECO:0000256" key="1">
    <source>
        <dbReference type="ARBA" id="ARBA00022714"/>
    </source>
</evidence>
<dbReference type="SUPFAM" id="SSF50022">
    <property type="entry name" value="ISP domain"/>
    <property type="match status" value="1"/>
</dbReference>
<gene>
    <name evidence="6" type="ORF">FJR45_01155</name>
</gene>
<dbReference type="Gene3D" id="2.102.10.10">
    <property type="entry name" value="Rieske [2Fe-2S] iron-sulphur domain"/>
    <property type="match status" value="1"/>
</dbReference>
<proteinExistence type="predicted"/>
<keyword evidence="7" id="KW-1185">Reference proteome</keyword>
<evidence type="ECO:0000256" key="4">
    <source>
        <dbReference type="ARBA" id="ARBA00023014"/>
    </source>
</evidence>
<evidence type="ECO:0000256" key="3">
    <source>
        <dbReference type="ARBA" id="ARBA00023004"/>
    </source>
</evidence>
<reference evidence="6 7" key="1">
    <citation type="submission" date="2019-06" db="EMBL/GenBank/DDBJ databases">
        <title>Sulfurimonas gotlandica sp. nov., a chemoautotrophic and psychrotolerant epsilonproteobacterium isolated from a pelagic redoxcline, and an emended description of the genus Sulfurimonas.</title>
        <authorList>
            <person name="Wang S."/>
            <person name="Jiang L."/>
            <person name="Shao Z."/>
        </authorList>
    </citation>
    <scope>NUCLEOTIDE SEQUENCE [LARGE SCALE GENOMIC DNA]</scope>
    <source>
        <strain evidence="6 7">S2-6</strain>
    </source>
</reference>
<evidence type="ECO:0000259" key="5">
    <source>
        <dbReference type="PROSITE" id="PS51296"/>
    </source>
</evidence>
<name>A0A7M1B1U1_9BACT</name>
<dbReference type="RefSeq" id="WP_193150990.1">
    <property type="nucleotide sequence ID" value="NZ_CP041235.1"/>
</dbReference>